<evidence type="ECO:0000259" key="7">
    <source>
        <dbReference type="Pfam" id="PF09335"/>
    </source>
</evidence>
<feature type="transmembrane region" description="Helical" evidence="6">
    <location>
        <begin position="86"/>
        <end position="104"/>
    </location>
</feature>
<comment type="subcellular location">
    <subcellularLocation>
        <location evidence="1 6">Cell membrane</location>
        <topology evidence="1 6">Multi-pass membrane protein</topology>
    </subcellularLocation>
</comment>
<evidence type="ECO:0000256" key="5">
    <source>
        <dbReference type="ARBA" id="ARBA00023136"/>
    </source>
</evidence>
<name>A0A0R3K0M6_CALMK</name>
<feature type="transmembrane region" description="Helical" evidence="6">
    <location>
        <begin position="189"/>
        <end position="206"/>
    </location>
</feature>
<accession>A0A0R3K0M6</accession>
<feature type="transmembrane region" description="Helical" evidence="6">
    <location>
        <begin position="12"/>
        <end position="30"/>
    </location>
</feature>
<evidence type="ECO:0000313" key="8">
    <source>
        <dbReference type="EMBL" id="KRQ86796.1"/>
    </source>
</evidence>
<reference evidence="8 9" key="1">
    <citation type="submission" date="2015-09" db="EMBL/GenBank/DDBJ databases">
        <title>Draft genome sequence of a Caloramator mitchellensis, a moderate thermophile from the Great Artesian Basin of Australia.</title>
        <authorList>
            <person name="Patel B.K."/>
        </authorList>
    </citation>
    <scope>NUCLEOTIDE SEQUENCE [LARGE SCALE GENOMIC DNA]</scope>
    <source>
        <strain evidence="8 9">VF08</strain>
    </source>
</reference>
<comment type="similarity">
    <text evidence="6">Belongs to the TVP38/TMEM64 family.</text>
</comment>
<dbReference type="EMBL" id="LKHP01000006">
    <property type="protein sequence ID" value="KRQ86796.1"/>
    <property type="molecule type" value="Genomic_DNA"/>
</dbReference>
<dbReference type="Proteomes" id="UP000052015">
    <property type="component" value="Unassembled WGS sequence"/>
</dbReference>
<keyword evidence="4 6" id="KW-1133">Transmembrane helix</keyword>
<comment type="caution">
    <text evidence="8">The sequence shown here is derived from an EMBL/GenBank/DDBJ whole genome shotgun (WGS) entry which is preliminary data.</text>
</comment>
<dbReference type="OrthoDB" id="3173541at2"/>
<protein>
    <recommendedName>
        <fullName evidence="6">TVP38/TMEM64 family membrane protein</fullName>
    </recommendedName>
</protein>
<keyword evidence="9" id="KW-1185">Reference proteome</keyword>
<proteinExistence type="inferred from homology"/>
<evidence type="ECO:0000256" key="2">
    <source>
        <dbReference type="ARBA" id="ARBA00022475"/>
    </source>
</evidence>
<keyword evidence="3 6" id="KW-0812">Transmembrane</keyword>
<dbReference type="InterPro" id="IPR015414">
    <property type="entry name" value="TMEM64"/>
</dbReference>
<dbReference type="RefSeq" id="WP_057978307.1">
    <property type="nucleotide sequence ID" value="NZ_LKHP01000006.1"/>
</dbReference>
<feature type="transmembrane region" description="Helical" evidence="6">
    <location>
        <begin position="125"/>
        <end position="147"/>
    </location>
</feature>
<evidence type="ECO:0000256" key="1">
    <source>
        <dbReference type="ARBA" id="ARBA00004651"/>
    </source>
</evidence>
<keyword evidence="2 6" id="KW-1003">Cell membrane</keyword>
<organism evidence="8 9">
    <name type="scientific">Caloramator mitchellensis</name>
    <dbReference type="NCBI Taxonomy" id="908809"/>
    <lineage>
        <taxon>Bacteria</taxon>
        <taxon>Bacillati</taxon>
        <taxon>Bacillota</taxon>
        <taxon>Clostridia</taxon>
        <taxon>Eubacteriales</taxon>
        <taxon>Clostridiaceae</taxon>
        <taxon>Caloramator</taxon>
    </lineage>
</organism>
<sequence>MIERSVSFKKLAVLLLFFIAMVSFIIHYKIYNMANLKSYVLSFGNTAPVIFLVLCTVRPLILLPVGIFSALGGLLFGAFVGTLYTLIGSIIGSVIAYYLARFFGKDLVEKLLNGKYKRLGKKSREHGFYVTFMLRVVPILPFDAVSYICGLSDISMKDYLLGTILGIIPGTFIYSYFGSSLKNVMSKEFFIAILLLVCLALIPLLYKKISKNNLDDIDFENEDNSEIS</sequence>
<dbReference type="PANTHER" id="PTHR12677:SF59">
    <property type="entry name" value="GOLGI APPARATUS MEMBRANE PROTEIN TVP38-RELATED"/>
    <property type="match status" value="1"/>
</dbReference>
<dbReference type="Pfam" id="PF09335">
    <property type="entry name" value="VTT_dom"/>
    <property type="match status" value="1"/>
</dbReference>
<feature type="domain" description="VTT" evidence="7">
    <location>
        <begin position="64"/>
        <end position="179"/>
    </location>
</feature>
<dbReference type="STRING" id="908809.ABG79_01287"/>
<gene>
    <name evidence="8" type="primary">ydjZ_2</name>
    <name evidence="8" type="ORF">ABG79_01287</name>
</gene>
<dbReference type="GO" id="GO:0005886">
    <property type="term" value="C:plasma membrane"/>
    <property type="evidence" value="ECO:0007669"/>
    <property type="project" value="UniProtKB-SubCell"/>
</dbReference>
<feature type="transmembrane region" description="Helical" evidence="6">
    <location>
        <begin position="159"/>
        <end position="177"/>
    </location>
</feature>
<evidence type="ECO:0000313" key="9">
    <source>
        <dbReference type="Proteomes" id="UP000052015"/>
    </source>
</evidence>
<dbReference type="AlphaFoldDB" id="A0A0R3K0M6"/>
<keyword evidence="5 6" id="KW-0472">Membrane</keyword>
<evidence type="ECO:0000256" key="3">
    <source>
        <dbReference type="ARBA" id="ARBA00022692"/>
    </source>
</evidence>
<dbReference type="InterPro" id="IPR032816">
    <property type="entry name" value="VTT_dom"/>
</dbReference>
<evidence type="ECO:0000256" key="4">
    <source>
        <dbReference type="ARBA" id="ARBA00022989"/>
    </source>
</evidence>
<evidence type="ECO:0000256" key="6">
    <source>
        <dbReference type="RuleBase" id="RU366058"/>
    </source>
</evidence>
<dbReference type="PANTHER" id="PTHR12677">
    <property type="entry name" value="GOLGI APPARATUS MEMBRANE PROTEIN TVP38-RELATED"/>
    <property type="match status" value="1"/>
</dbReference>